<comment type="caution">
    <text evidence="1">The sequence shown here is derived from an EMBL/GenBank/DDBJ whole genome shotgun (WGS) entry which is preliminary data.</text>
</comment>
<proteinExistence type="predicted"/>
<evidence type="ECO:0000313" key="2">
    <source>
        <dbReference type="EMBL" id="CAL6006289.1"/>
    </source>
</evidence>
<sequence>MQFKIIAEKEPSKQELHLLLLKINEQLKNSQQNTVILDFYTQQYFDWFPQSDFVTLSAFAGKAVEMNLIDVYQQFNSPTIQEKQYEQAQLKQLDQQQQYAQIQQQDNDVLSITDNQDNVGGDTTTQFLNKHQAIQFVVTATDAEVNEIIQQIIKLKAGAVVVQEID</sequence>
<keyword evidence="3" id="KW-1185">Reference proteome</keyword>
<gene>
    <name evidence="2" type="ORF">HINF_LOCUS20088</name>
    <name evidence="1" type="ORF">HINF_LOCUS4358</name>
</gene>
<organism evidence="1">
    <name type="scientific">Hexamita inflata</name>
    <dbReference type="NCBI Taxonomy" id="28002"/>
    <lineage>
        <taxon>Eukaryota</taxon>
        <taxon>Metamonada</taxon>
        <taxon>Diplomonadida</taxon>
        <taxon>Hexamitidae</taxon>
        <taxon>Hexamitinae</taxon>
        <taxon>Hexamita</taxon>
    </lineage>
</organism>
<reference evidence="2 3" key="2">
    <citation type="submission" date="2024-07" db="EMBL/GenBank/DDBJ databases">
        <authorList>
            <person name="Akdeniz Z."/>
        </authorList>
    </citation>
    <scope>NUCLEOTIDE SEQUENCE [LARGE SCALE GENOMIC DNA]</scope>
</reference>
<dbReference type="EMBL" id="CAXDID020000053">
    <property type="protein sequence ID" value="CAL6006289.1"/>
    <property type="molecule type" value="Genomic_DNA"/>
</dbReference>
<reference evidence="1" key="1">
    <citation type="submission" date="2023-06" db="EMBL/GenBank/DDBJ databases">
        <authorList>
            <person name="Kurt Z."/>
        </authorList>
    </citation>
    <scope>NUCLEOTIDE SEQUENCE</scope>
</reference>
<dbReference type="EMBL" id="CATOUU010000108">
    <property type="protein sequence ID" value="CAI9916713.1"/>
    <property type="molecule type" value="Genomic_DNA"/>
</dbReference>
<dbReference type="Proteomes" id="UP001642409">
    <property type="component" value="Unassembled WGS sequence"/>
</dbReference>
<evidence type="ECO:0000313" key="3">
    <source>
        <dbReference type="Proteomes" id="UP001642409"/>
    </source>
</evidence>
<accession>A0AA86NCK2</accession>
<protein>
    <submittedName>
        <fullName evidence="2">Hypothetical_protein</fullName>
    </submittedName>
</protein>
<dbReference type="AlphaFoldDB" id="A0AA86NCK2"/>
<evidence type="ECO:0000313" key="1">
    <source>
        <dbReference type="EMBL" id="CAI9916713.1"/>
    </source>
</evidence>
<name>A0AA86NCK2_9EUKA</name>